<protein>
    <submittedName>
        <fullName evidence="1">SFRICE_038608</fullName>
    </submittedName>
</protein>
<evidence type="ECO:0000313" key="1">
    <source>
        <dbReference type="EMBL" id="SOQ40323.1"/>
    </source>
</evidence>
<dbReference type="AlphaFoldDB" id="A0A2H1VHK8"/>
<proteinExistence type="predicted"/>
<reference evidence="1" key="1">
    <citation type="submission" date="2016-07" db="EMBL/GenBank/DDBJ databases">
        <authorList>
            <person name="Bretaudeau A."/>
        </authorList>
    </citation>
    <scope>NUCLEOTIDE SEQUENCE</scope>
    <source>
        <strain evidence="1">Rice</strain>
        <tissue evidence="1">Whole body</tissue>
    </source>
</reference>
<accession>A0A2H1VHK8</accession>
<gene>
    <name evidence="1" type="ORF">SFRICE_038608</name>
</gene>
<organism evidence="1">
    <name type="scientific">Spodoptera frugiperda</name>
    <name type="common">Fall armyworm</name>
    <dbReference type="NCBI Taxonomy" id="7108"/>
    <lineage>
        <taxon>Eukaryota</taxon>
        <taxon>Metazoa</taxon>
        <taxon>Ecdysozoa</taxon>
        <taxon>Arthropoda</taxon>
        <taxon>Hexapoda</taxon>
        <taxon>Insecta</taxon>
        <taxon>Pterygota</taxon>
        <taxon>Neoptera</taxon>
        <taxon>Endopterygota</taxon>
        <taxon>Lepidoptera</taxon>
        <taxon>Glossata</taxon>
        <taxon>Ditrysia</taxon>
        <taxon>Noctuoidea</taxon>
        <taxon>Noctuidae</taxon>
        <taxon>Amphipyrinae</taxon>
        <taxon>Spodoptera</taxon>
    </lineage>
</organism>
<name>A0A2H1VHK8_SPOFR</name>
<dbReference type="EMBL" id="ODYU01002602">
    <property type="protein sequence ID" value="SOQ40323.1"/>
    <property type="molecule type" value="Genomic_DNA"/>
</dbReference>
<sequence>MSFLSSAALSSAGIRSLEDKGSFLEKVAIISTFGRRHGDCRYVIDLLKMHGTLANRFSEKKKTIFLGSKKNSVVGHRYNLKFSNKYEYSTKYTVDNV</sequence>